<accession>A0A1H9UP33</accession>
<dbReference type="CDD" id="cd03225">
    <property type="entry name" value="ABC_cobalt_CbiO_domain1"/>
    <property type="match status" value="1"/>
</dbReference>
<feature type="domain" description="ABC transporter" evidence="9">
    <location>
        <begin position="3"/>
        <end position="247"/>
    </location>
</feature>
<dbReference type="RefSeq" id="WP_093073140.1">
    <property type="nucleotide sequence ID" value="NZ_FOGV01000015.1"/>
</dbReference>
<keyword evidence="6" id="KW-1278">Translocase</keyword>
<dbReference type="Gene3D" id="3.40.50.300">
    <property type="entry name" value="P-loop containing nucleotide triphosphate hydrolases"/>
    <property type="match status" value="1"/>
</dbReference>
<gene>
    <name evidence="10" type="ORF">SAMN05444126_11526</name>
</gene>
<evidence type="ECO:0000256" key="1">
    <source>
        <dbReference type="ARBA" id="ARBA00004202"/>
    </source>
</evidence>
<dbReference type="GO" id="GO:0005524">
    <property type="term" value="F:ATP binding"/>
    <property type="evidence" value="ECO:0007669"/>
    <property type="project" value="UniProtKB-UniRule"/>
</dbReference>
<dbReference type="Pfam" id="PF00005">
    <property type="entry name" value="ABC_tran"/>
    <property type="match status" value="1"/>
</dbReference>
<dbReference type="STRING" id="1464123.SAMN05444126_11526"/>
<dbReference type="SMART" id="SM00382">
    <property type="entry name" value="AAA"/>
    <property type="match status" value="1"/>
</dbReference>
<keyword evidence="7 8" id="KW-0472">Membrane</keyword>
<dbReference type="PANTHER" id="PTHR43553:SF27">
    <property type="entry name" value="ENERGY-COUPLING FACTOR TRANSPORTER ATP-BINDING PROTEIN ECFA2"/>
    <property type="match status" value="1"/>
</dbReference>
<sequence length="295" mass="32627">MQIKTNNLSYIYMPRTPFERTALEQVTLEIPSGQFTAVLGQTGSGKSTLVQHFNGLLKPTAGSLTVGDTPISPNTKQRNLQALRRRVGMVFQFPEHQLFDETVLDDVMYGPLNFGFDREEAEQRARKWLTETGISEALFDRSPFDLSGGQMRRVAIAGVLALEPEMLVLDEPTAGLDPEGQATMMQFFHDWYKAEPERSVVLVTHNIDDAAAFADDIIVMSGGDAVMHETPEDLFERSGELAARELGQPRTVSIIEALADCGPFPAGDNRPLTLDAAADRISRWLETNGRGQEDV</sequence>
<dbReference type="InterPro" id="IPR030946">
    <property type="entry name" value="EcfA2"/>
</dbReference>
<dbReference type="GO" id="GO:0015087">
    <property type="term" value="F:cobalt ion transmembrane transporter activity"/>
    <property type="evidence" value="ECO:0007669"/>
    <property type="project" value="UniProtKB-ARBA"/>
</dbReference>
<evidence type="ECO:0000256" key="8">
    <source>
        <dbReference type="RuleBase" id="RU365104"/>
    </source>
</evidence>
<dbReference type="InterPro" id="IPR050095">
    <property type="entry name" value="ECF_ABC_transporter_ATP-bd"/>
</dbReference>
<dbReference type="InterPro" id="IPR003439">
    <property type="entry name" value="ABC_transporter-like_ATP-bd"/>
</dbReference>
<proteinExistence type="inferred from homology"/>
<dbReference type="FunFam" id="3.40.50.300:FF:000224">
    <property type="entry name" value="Energy-coupling factor transporter ATP-binding protein EcfA"/>
    <property type="match status" value="1"/>
</dbReference>
<name>A0A1H9UP33_9BACI</name>
<dbReference type="Proteomes" id="UP000199318">
    <property type="component" value="Unassembled WGS sequence"/>
</dbReference>
<dbReference type="InterPro" id="IPR003593">
    <property type="entry name" value="AAA+_ATPase"/>
</dbReference>
<reference evidence="11" key="1">
    <citation type="submission" date="2016-10" db="EMBL/GenBank/DDBJ databases">
        <authorList>
            <person name="de Groot N.N."/>
        </authorList>
    </citation>
    <scope>NUCLEOTIDE SEQUENCE [LARGE SCALE GENOMIC DNA]</scope>
    <source>
        <strain evidence="11">10nlg</strain>
    </source>
</reference>
<dbReference type="GO" id="GO:0042626">
    <property type="term" value="F:ATPase-coupled transmembrane transporter activity"/>
    <property type="evidence" value="ECO:0007669"/>
    <property type="project" value="TreeGrafter"/>
</dbReference>
<dbReference type="OrthoDB" id="9784332at2"/>
<dbReference type="EC" id="7.-.-.-" evidence="8"/>
<comment type="subcellular location">
    <subcellularLocation>
        <location evidence="1 8">Cell membrane</location>
        <topology evidence="1 8">Peripheral membrane protein</topology>
    </subcellularLocation>
</comment>
<dbReference type="PROSITE" id="PS00211">
    <property type="entry name" value="ABC_TRANSPORTER_1"/>
    <property type="match status" value="1"/>
</dbReference>
<evidence type="ECO:0000256" key="6">
    <source>
        <dbReference type="ARBA" id="ARBA00022967"/>
    </source>
</evidence>
<comment type="function">
    <text evidence="8">ATP-binding (A) component of a common energy-coupling factor (ECF) ABC-transporter complex.</text>
</comment>
<dbReference type="InterPro" id="IPR027417">
    <property type="entry name" value="P-loop_NTPase"/>
</dbReference>
<keyword evidence="2 8" id="KW-0813">Transport</keyword>
<evidence type="ECO:0000259" key="9">
    <source>
        <dbReference type="PROSITE" id="PS50893"/>
    </source>
</evidence>
<dbReference type="InterPro" id="IPR017871">
    <property type="entry name" value="ABC_transporter-like_CS"/>
</dbReference>
<protein>
    <recommendedName>
        <fullName evidence="8">Energy-coupling factor transporter ATP-binding protein EcfA2</fullName>
        <ecNumber evidence="8">7.-.-.-</ecNumber>
    </recommendedName>
</protein>
<evidence type="ECO:0000256" key="7">
    <source>
        <dbReference type="ARBA" id="ARBA00023136"/>
    </source>
</evidence>
<dbReference type="PROSITE" id="PS50893">
    <property type="entry name" value="ABC_TRANSPORTER_2"/>
    <property type="match status" value="1"/>
</dbReference>
<comment type="subunit">
    <text evidence="8">Forms a stable energy-coupling factor (ECF) transporter complex composed of 2 membrane-embedded substrate-binding proteins (S component), 2 ATP-binding proteins (A component) and 2 transmembrane proteins (T component).</text>
</comment>
<evidence type="ECO:0000313" key="10">
    <source>
        <dbReference type="EMBL" id="SES10753.1"/>
    </source>
</evidence>
<dbReference type="InterPro" id="IPR015856">
    <property type="entry name" value="ABC_transpr_CbiO/EcfA_su"/>
</dbReference>
<keyword evidence="11" id="KW-1185">Reference proteome</keyword>
<evidence type="ECO:0000256" key="3">
    <source>
        <dbReference type="ARBA" id="ARBA00022475"/>
    </source>
</evidence>
<comment type="caution">
    <text evidence="10">The sequence shown here is derived from an EMBL/GenBank/DDBJ whole genome shotgun (WGS) entry which is preliminary data.</text>
</comment>
<comment type="similarity">
    <text evidence="8">Belongs to the ABC transporter superfamily. Energy-coupling factor EcfA family.</text>
</comment>
<keyword evidence="4 8" id="KW-0547">Nucleotide-binding</keyword>
<dbReference type="GO" id="GO:0016887">
    <property type="term" value="F:ATP hydrolysis activity"/>
    <property type="evidence" value="ECO:0007669"/>
    <property type="project" value="InterPro"/>
</dbReference>
<evidence type="ECO:0000256" key="4">
    <source>
        <dbReference type="ARBA" id="ARBA00022741"/>
    </source>
</evidence>
<dbReference type="AlphaFoldDB" id="A0A1H9UP33"/>
<organism evidence="10 11">
    <name type="scientific">Salisediminibacterium halotolerans</name>
    <dbReference type="NCBI Taxonomy" id="517425"/>
    <lineage>
        <taxon>Bacteria</taxon>
        <taxon>Bacillati</taxon>
        <taxon>Bacillota</taxon>
        <taxon>Bacilli</taxon>
        <taxon>Bacillales</taxon>
        <taxon>Bacillaceae</taxon>
        <taxon>Salisediminibacterium</taxon>
    </lineage>
</organism>
<dbReference type="GO" id="GO:0043190">
    <property type="term" value="C:ATP-binding cassette (ABC) transporter complex"/>
    <property type="evidence" value="ECO:0007669"/>
    <property type="project" value="TreeGrafter"/>
</dbReference>
<evidence type="ECO:0000313" key="11">
    <source>
        <dbReference type="Proteomes" id="UP000199318"/>
    </source>
</evidence>
<evidence type="ECO:0000256" key="2">
    <source>
        <dbReference type="ARBA" id="ARBA00022448"/>
    </source>
</evidence>
<dbReference type="EMBL" id="FOGV01000015">
    <property type="protein sequence ID" value="SES10753.1"/>
    <property type="molecule type" value="Genomic_DNA"/>
</dbReference>
<dbReference type="NCBIfam" id="TIGR04521">
    <property type="entry name" value="ECF_ATPase_2"/>
    <property type="match status" value="1"/>
</dbReference>
<dbReference type="PANTHER" id="PTHR43553">
    <property type="entry name" value="HEAVY METAL TRANSPORTER"/>
    <property type="match status" value="1"/>
</dbReference>
<keyword evidence="5 8" id="KW-0067">ATP-binding</keyword>
<dbReference type="SUPFAM" id="SSF52540">
    <property type="entry name" value="P-loop containing nucleoside triphosphate hydrolases"/>
    <property type="match status" value="1"/>
</dbReference>
<keyword evidence="3 8" id="KW-1003">Cell membrane</keyword>
<evidence type="ECO:0000256" key="5">
    <source>
        <dbReference type="ARBA" id="ARBA00022840"/>
    </source>
</evidence>